<evidence type="ECO:0000313" key="3">
    <source>
        <dbReference type="Proteomes" id="UP000295722"/>
    </source>
</evidence>
<proteinExistence type="predicted"/>
<comment type="caution">
    <text evidence="2">The sequence shown here is derived from an EMBL/GenBank/DDBJ whole genome shotgun (WGS) entry which is preliminary data.</text>
</comment>
<dbReference type="RefSeq" id="WP_133199683.1">
    <property type="nucleotide sequence ID" value="NZ_JBHUCW010000010.1"/>
</dbReference>
<reference evidence="2 3" key="1">
    <citation type="submission" date="2019-03" db="EMBL/GenBank/DDBJ databases">
        <title>Paraburkholderia sp. 4M-K11, isolated from subtropical forest soil.</title>
        <authorList>
            <person name="Gao Z.-H."/>
            <person name="Qiu L.-H."/>
        </authorList>
    </citation>
    <scope>NUCLEOTIDE SEQUENCE [LARGE SCALE GENOMIC DNA]</scope>
    <source>
        <strain evidence="2 3">4M-K11</strain>
    </source>
</reference>
<dbReference type="EMBL" id="SMRP01000039">
    <property type="protein sequence ID" value="TDG17740.1"/>
    <property type="molecule type" value="Genomic_DNA"/>
</dbReference>
<name>A0A4V2ZXY9_9BURK</name>
<keyword evidence="1" id="KW-0812">Transmembrane</keyword>
<accession>A0A4V2ZXY9</accession>
<dbReference type="AlphaFoldDB" id="A0A4V2ZXY9"/>
<gene>
    <name evidence="2" type="ORF">EYW47_36585</name>
</gene>
<dbReference type="Proteomes" id="UP000295722">
    <property type="component" value="Unassembled WGS sequence"/>
</dbReference>
<keyword evidence="1" id="KW-0472">Membrane</keyword>
<evidence type="ECO:0000256" key="1">
    <source>
        <dbReference type="SAM" id="Phobius"/>
    </source>
</evidence>
<organism evidence="2 3">
    <name type="scientific">Paraburkholderia silviterrae</name>
    <dbReference type="NCBI Taxonomy" id="2528715"/>
    <lineage>
        <taxon>Bacteria</taxon>
        <taxon>Pseudomonadati</taxon>
        <taxon>Pseudomonadota</taxon>
        <taxon>Betaproteobacteria</taxon>
        <taxon>Burkholderiales</taxon>
        <taxon>Burkholderiaceae</taxon>
        <taxon>Paraburkholderia</taxon>
    </lineage>
</organism>
<sequence length="78" mass="8430">MNPQIFPRSPVPLSGARFALGAIAVALATFMNVLDSSISDIAPRVLNRRLQQFSKTGFAELKRLLIKFIGEGQSGDSP</sequence>
<keyword evidence="3" id="KW-1185">Reference proteome</keyword>
<protein>
    <submittedName>
        <fullName evidence="2">Uncharacterized protein</fullName>
    </submittedName>
</protein>
<feature type="transmembrane region" description="Helical" evidence="1">
    <location>
        <begin position="15"/>
        <end position="34"/>
    </location>
</feature>
<keyword evidence="1" id="KW-1133">Transmembrane helix</keyword>
<evidence type="ECO:0000313" key="2">
    <source>
        <dbReference type="EMBL" id="TDG17740.1"/>
    </source>
</evidence>